<comment type="similarity">
    <text evidence="2">Belongs to the ELP6 family.</text>
</comment>
<comment type="pathway">
    <text evidence="1">tRNA modification; 5-methoxycarbonylmethyl-2-thiouridine-tRNA biosynthesis.</text>
</comment>
<reference evidence="4 5" key="1">
    <citation type="submission" date="2019-08" db="EMBL/GenBank/DDBJ databases">
        <authorList>
            <person name="Alioto T."/>
            <person name="Alioto T."/>
            <person name="Gomez Garrido J."/>
        </authorList>
    </citation>
    <scope>NUCLEOTIDE SEQUENCE [LARGE SCALE GENOMIC DNA]</scope>
</reference>
<dbReference type="PANTHER" id="PTHR16184">
    <property type="entry name" value="ELONGATOR COMPLEX PROTEIN 6"/>
    <property type="match status" value="1"/>
</dbReference>
<dbReference type="GO" id="GO:0002098">
    <property type="term" value="P:tRNA wobble uridine modification"/>
    <property type="evidence" value="ECO:0007669"/>
    <property type="project" value="InterPro"/>
</dbReference>
<organism evidence="4 5">
    <name type="scientific">Cinara cedri</name>
    <dbReference type="NCBI Taxonomy" id="506608"/>
    <lineage>
        <taxon>Eukaryota</taxon>
        <taxon>Metazoa</taxon>
        <taxon>Ecdysozoa</taxon>
        <taxon>Arthropoda</taxon>
        <taxon>Hexapoda</taxon>
        <taxon>Insecta</taxon>
        <taxon>Pterygota</taxon>
        <taxon>Neoptera</taxon>
        <taxon>Paraneoptera</taxon>
        <taxon>Hemiptera</taxon>
        <taxon>Sternorrhyncha</taxon>
        <taxon>Aphidomorpha</taxon>
        <taxon>Aphidoidea</taxon>
        <taxon>Aphididae</taxon>
        <taxon>Lachninae</taxon>
        <taxon>Cinara</taxon>
    </lineage>
</organism>
<evidence type="ECO:0000313" key="4">
    <source>
        <dbReference type="EMBL" id="VVC36100.1"/>
    </source>
</evidence>
<dbReference type="GO" id="GO:0033588">
    <property type="term" value="C:elongator holoenzyme complex"/>
    <property type="evidence" value="ECO:0007669"/>
    <property type="project" value="InterPro"/>
</dbReference>
<evidence type="ECO:0000256" key="1">
    <source>
        <dbReference type="ARBA" id="ARBA00005043"/>
    </source>
</evidence>
<accession>A0A5E4MWY4</accession>
<dbReference type="Proteomes" id="UP000325440">
    <property type="component" value="Unassembled WGS sequence"/>
</dbReference>
<sequence length="228" mass="25708">MTNVDVLEQLKLVLKPDLPDRRLVCIEETDTAKSDVILSFYMWYIFNKTDSPVCMVGIRDTYGHYQNVGMKFHYNLLSMSNKKRFTFVESETSASGLVACAQKLMERHPTGPVYMIVDDISTVLLLAEKLEDIVGFLTFAKCQERLTLVFGCWKHKSDELAKRLACIASHLADIRVALAPLVTGFSNTATGTMRITSNKSLYQIEDISYLYKLTDNGLTLKLNSGTIK</sequence>
<protein>
    <recommendedName>
        <fullName evidence="3">Elongator complex protein 6</fullName>
    </recommendedName>
</protein>
<dbReference type="Gene3D" id="3.40.50.300">
    <property type="entry name" value="P-loop containing nucleotide triphosphate hydrolases"/>
    <property type="match status" value="1"/>
</dbReference>
<gene>
    <name evidence="4" type="ORF">CINCED_3A012716</name>
</gene>
<dbReference type="AlphaFoldDB" id="A0A5E4MWY4"/>
<evidence type="ECO:0000313" key="5">
    <source>
        <dbReference type="Proteomes" id="UP000325440"/>
    </source>
</evidence>
<dbReference type="InterPro" id="IPR027417">
    <property type="entry name" value="P-loop_NTPase"/>
</dbReference>
<dbReference type="EMBL" id="CABPRJ010001430">
    <property type="protein sequence ID" value="VVC36100.1"/>
    <property type="molecule type" value="Genomic_DNA"/>
</dbReference>
<evidence type="ECO:0000256" key="2">
    <source>
        <dbReference type="ARBA" id="ARBA00008837"/>
    </source>
</evidence>
<proteinExistence type="inferred from homology"/>
<dbReference type="PANTHER" id="PTHR16184:SF6">
    <property type="entry name" value="ELONGATOR COMPLEX PROTEIN 6"/>
    <property type="match status" value="1"/>
</dbReference>
<evidence type="ECO:0000256" key="3">
    <source>
        <dbReference type="ARBA" id="ARBA00020263"/>
    </source>
</evidence>
<dbReference type="InterPro" id="IPR018627">
    <property type="entry name" value="ELP6"/>
</dbReference>
<name>A0A5E4MWY4_9HEMI</name>
<keyword evidence="5" id="KW-1185">Reference proteome</keyword>